<dbReference type="PROSITE" id="PS50280">
    <property type="entry name" value="SET"/>
    <property type="match status" value="1"/>
</dbReference>
<evidence type="ECO:0000256" key="15">
    <source>
        <dbReference type="SAM" id="Coils"/>
    </source>
</evidence>
<evidence type="ECO:0000259" key="18">
    <source>
        <dbReference type="PROSITE" id="PS50867"/>
    </source>
</evidence>
<dbReference type="Gene3D" id="2.170.270.10">
    <property type="entry name" value="SET domain"/>
    <property type="match status" value="2"/>
</dbReference>
<dbReference type="SMART" id="SM00317">
    <property type="entry name" value="SET"/>
    <property type="match status" value="1"/>
</dbReference>
<protein>
    <submittedName>
        <fullName evidence="20">Histone-lysine N-methyltransferase SETDB1</fullName>
    </submittedName>
</protein>
<keyword evidence="13" id="KW-0804">Transcription</keyword>
<dbReference type="GO" id="GO:0005634">
    <property type="term" value="C:nucleus"/>
    <property type="evidence" value="ECO:0007669"/>
    <property type="project" value="UniProtKB-SubCell"/>
</dbReference>
<feature type="compositionally biased region" description="Low complexity" evidence="16">
    <location>
        <begin position="1003"/>
        <end position="1018"/>
    </location>
</feature>
<feature type="domain" description="MBD" evidence="19">
    <location>
        <begin position="602"/>
        <end position="672"/>
    </location>
</feature>
<dbReference type="PROSITE" id="PS50867">
    <property type="entry name" value="PRE_SET"/>
    <property type="match status" value="1"/>
</dbReference>
<feature type="domain" description="Pre-SET" evidence="18">
    <location>
        <begin position="741"/>
        <end position="827"/>
    </location>
</feature>
<dbReference type="SMART" id="SM00391">
    <property type="entry name" value="MBD"/>
    <property type="match status" value="1"/>
</dbReference>
<dbReference type="InterPro" id="IPR016177">
    <property type="entry name" value="DNA-bd_dom_sf"/>
</dbReference>
<dbReference type="GO" id="GO:0070828">
    <property type="term" value="P:heterochromatin organization"/>
    <property type="evidence" value="ECO:0007669"/>
    <property type="project" value="TreeGrafter"/>
</dbReference>
<keyword evidence="5 20" id="KW-0489">Methyltransferase</keyword>
<feature type="compositionally biased region" description="Low complexity" evidence="16">
    <location>
        <begin position="1638"/>
        <end position="1654"/>
    </location>
</feature>
<evidence type="ECO:0000256" key="5">
    <source>
        <dbReference type="ARBA" id="ARBA00022603"/>
    </source>
</evidence>
<dbReference type="SUPFAM" id="SSF54171">
    <property type="entry name" value="DNA-binding domain"/>
    <property type="match status" value="1"/>
</dbReference>
<keyword evidence="15" id="KW-0175">Coiled coil</keyword>
<evidence type="ECO:0000256" key="2">
    <source>
        <dbReference type="ARBA" id="ARBA00004286"/>
    </source>
</evidence>
<dbReference type="InterPro" id="IPR046341">
    <property type="entry name" value="SET_dom_sf"/>
</dbReference>
<evidence type="ECO:0000256" key="4">
    <source>
        <dbReference type="ARBA" id="ARBA00022491"/>
    </source>
</evidence>
<sequence>MRIRMYVALNVSRRNLKRMCDVPPDDVSHHSMCDTMNSLKHEHRLLIDELTEAIYDALDSDDIFNIVFAFVESKYQAELKDVNNPKLRLHIIQQRFSLALEECGLIDEIIESFPELNLNARLDELKKEQSTLQSNILELNGKIDAIVDEMTRLQINSFGRVLRLFDNRVIDLAKDEEEIVVIEKPNNRVLESTINHSSAPVWRTLQPSELLLGLQLTPSQPVLYRKTQHTWFPGRVLSCHLPSSDPSTPKSDKDRAKENENAQYTIALDTSSKSKSEICFAVTSSLALAFSASELKQKYPVGARVVSIYRDDTGGIGYYSGLIAEPPSERNNQRYLLFFDDGYTQYSPPNEIYRICHQSKENWKEATESSQEFIKRYLAQYPQRPMVRLKPGQIVETELDGDWMKATVEKVDASLALMKFSRTHSEWIYRGSTRLEPLFSDLLTSQSKSVPTHNQRVEVEYSSVDVPLDSSAKRRKARKSATGNQNTVVPVRALSNGDSHKISNSIHQTNKSLNYNDEALKTISKKSSEKFINEQCLSMDPITNLSELESTGTKTSYLDNLFKEFNYKPFETHKCGNHCLKSYRKPSSSLSPILCSENPMDYKGLNPLEIPFRCGWLRYLAKYDPPVNNKCNIIYSAPCGRSLRSMHEVERFLDKTNSQLTADLFSFDSTLIINQEFRAEKVTITLKKTLTNIVDLSYGKENVPIPCVNSVDNEVPGYIDYTPQRQPIGNVPLLKDSKFLVCCDCTDNCRDRTKCACQQLTIMGVLFLGILYYSVEASSLTNPNGLVDSQAGYRYRRLSQFTVGGVYECNSNCQCDRRCSNRVVQQGLWVKLQVFKTARKGWGIRALNAIPKGTFICTYAGAIYDEAMAVQEGFDCGDEYQAELDYIETVEKDKEGYESTVEDLSEILNETTIALSDTKKFTDENKVSHISTVTDQRVHSSRSNSTTTSNNTPIDNDKDESESDNRRNTSSATSPVSESTAIDVDENDDDDVDNNYDDKTSRSSEISSNSSSRNALNSTKPLLLNRNYDSSESCLNTDNDLTQTSVQQTHNSVSVRIKKKKHKKEEKRKPKKRISLPPIYPKLTENPTSKISDKYIQNISSTLNTKEMHNDIMNDSPERPRTKHNSPLPYISGDLEQTSSLITYSDVQCGDTNQVIPSSVDLCGEIMDSSNLSHVVYSEAGKTENNLSDNTISSIQSQSKNPKVNIIFNGNNNEQIASIRSRCTVQDVIQEISETIIPTKNSLEKPKTIELSNISNQSSHSSLNDTQSKALVSKTQKKMKKIESSKHYKPIKPKVQVNLYPVVEKEDTSISHFHSMFSKISKHSNQVKLKNKSIKSRSKSLSTNSSANELYKSEFKKIWANRAASLPRSFRLLLNARQLLRESDFSRIPVVHLCRLENDIKQEDHDIEMKNVIINSDDTKSSNDDSKPKFELPVEVKEDVKNEHCDSSTNTVDSKKDLKISKVDTLEKFVILKIVFAHTIYIFYVYLVSNFPYNLTDSQLETIGDTSKVTSVSANSPSYKHQGSLKLRLRRVRSTSSFKAVRPSTPPISKEISKSGKSLSEIDEKNNQVARELRRRDKTCSFANEADFSSSVQRSASLEPEIKDRKPLERSKSHRKDSERQHRRQHHHHHHHHRNHRQQQLQQLSQSHQQNQQQTKRMYPVAQKDWLRARTYFNDINPYIMDAKKMGNLGRYFNHSCNPNVFVQNVFIDTHDPRFPEVAFFAKRNIDVGEEMTWDYGYTVDAVPFKVLYCYCGEPNCRIRLL</sequence>
<evidence type="ECO:0000256" key="13">
    <source>
        <dbReference type="ARBA" id="ARBA00023163"/>
    </source>
</evidence>
<evidence type="ECO:0000256" key="1">
    <source>
        <dbReference type="ARBA" id="ARBA00004123"/>
    </source>
</evidence>
<evidence type="ECO:0000256" key="16">
    <source>
        <dbReference type="SAM" id="MobiDB-lite"/>
    </source>
</evidence>
<feature type="region of interest" description="Disordered" evidence="16">
    <location>
        <begin position="1040"/>
        <end position="1087"/>
    </location>
</feature>
<feature type="compositionally biased region" description="Low complexity" evidence="16">
    <location>
        <begin position="941"/>
        <end position="952"/>
    </location>
</feature>
<dbReference type="PANTHER" id="PTHR46024:SF1">
    <property type="entry name" value="HISTONE-LYSINE N-METHYLTRANSFERASE EGGLESS"/>
    <property type="match status" value="1"/>
</dbReference>
<evidence type="ECO:0000256" key="6">
    <source>
        <dbReference type="ARBA" id="ARBA00022679"/>
    </source>
</evidence>
<keyword evidence="11" id="KW-0156">Chromatin regulator</keyword>
<dbReference type="InterPro" id="IPR007728">
    <property type="entry name" value="Pre-SET_dom"/>
</dbReference>
<reference evidence="20 21" key="1">
    <citation type="journal article" date="2019" name="PLoS Pathog.">
        <title>Genome sequence of the bovine parasite Schistosoma bovis Tanzania.</title>
        <authorList>
            <person name="Oey H."/>
            <person name="Zakrzewski M."/>
            <person name="Gobert G."/>
            <person name="Gravermann K."/>
            <person name="Stoye J."/>
            <person name="Jones M."/>
            <person name="Mcmanus D."/>
            <person name="Krause L."/>
        </authorList>
    </citation>
    <scope>NUCLEOTIDE SEQUENCE [LARGE SCALE GENOMIC DNA]</scope>
    <source>
        <strain evidence="20 21">TAN1997</strain>
    </source>
</reference>
<dbReference type="SMART" id="SM00333">
    <property type="entry name" value="TUDOR"/>
    <property type="match status" value="2"/>
</dbReference>
<dbReference type="GO" id="GO:0008270">
    <property type="term" value="F:zinc ion binding"/>
    <property type="evidence" value="ECO:0007669"/>
    <property type="project" value="InterPro"/>
</dbReference>
<dbReference type="Pfam" id="PF18358">
    <property type="entry name" value="Tudor_4"/>
    <property type="match status" value="1"/>
</dbReference>
<dbReference type="Pfam" id="PF00856">
    <property type="entry name" value="SET"/>
    <property type="match status" value="1"/>
</dbReference>
<keyword evidence="10" id="KW-0862">Zinc</keyword>
<dbReference type="Gene3D" id="3.30.890.10">
    <property type="entry name" value="Methyl-cpg-binding Protein 2, Chain A"/>
    <property type="match status" value="1"/>
</dbReference>
<dbReference type="InterPro" id="IPR002999">
    <property type="entry name" value="Tudor"/>
</dbReference>
<organism evidence="20 21">
    <name type="scientific">Schistosoma bovis</name>
    <name type="common">Blood fluke</name>
    <dbReference type="NCBI Taxonomy" id="6184"/>
    <lineage>
        <taxon>Eukaryota</taxon>
        <taxon>Metazoa</taxon>
        <taxon>Spiralia</taxon>
        <taxon>Lophotrochozoa</taxon>
        <taxon>Platyhelminthes</taxon>
        <taxon>Trematoda</taxon>
        <taxon>Digenea</taxon>
        <taxon>Strigeidida</taxon>
        <taxon>Schistosomatoidea</taxon>
        <taxon>Schistosomatidae</taxon>
        <taxon>Schistosoma</taxon>
    </lineage>
</organism>
<dbReference type="Gene3D" id="2.30.30.140">
    <property type="match status" value="2"/>
</dbReference>
<evidence type="ECO:0000313" key="20">
    <source>
        <dbReference type="EMBL" id="RTG90069.1"/>
    </source>
</evidence>
<dbReference type="InterPro" id="IPR041292">
    <property type="entry name" value="Tudor_4"/>
</dbReference>
<accession>A0A430QQU6</accession>
<evidence type="ECO:0000256" key="3">
    <source>
        <dbReference type="ARBA" id="ARBA00022454"/>
    </source>
</evidence>
<dbReference type="Pfam" id="PF05033">
    <property type="entry name" value="Pre-SET"/>
    <property type="match status" value="1"/>
</dbReference>
<keyword evidence="4" id="KW-0678">Repressor</keyword>
<feature type="compositionally biased region" description="Basic residues" evidence="16">
    <location>
        <begin position="1056"/>
        <end position="1074"/>
    </location>
</feature>
<keyword evidence="12" id="KW-0805">Transcription regulation</keyword>
<evidence type="ECO:0000256" key="7">
    <source>
        <dbReference type="ARBA" id="ARBA00022691"/>
    </source>
</evidence>
<feature type="compositionally biased region" description="Basic residues" evidence="16">
    <location>
        <begin position="1621"/>
        <end position="1637"/>
    </location>
</feature>
<dbReference type="GO" id="GO:0010629">
    <property type="term" value="P:negative regulation of gene expression"/>
    <property type="evidence" value="ECO:0007669"/>
    <property type="project" value="TreeGrafter"/>
</dbReference>
<feature type="compositionally biased region" description="Polar residues" evidence="16">
    <location>
        <begin position="968"/>
        <end position="980"/>
    </location>
</feature>
<gene>
    <name evidence="20" type="ORF">DC041_0004160</name>
</gene>
<dbReference type="CDD" id="cd20382">
    <property type="entry name" value="Tudor_SETDB1_rpt1"/>
    <property type="match status" value="1"/>
</dbReference>
<dbReference type="InterPro" id="IPR001214">
    <property type="entry name" value="SET_dom"/>
</dbReference>
<evidence type="ECO:0000256" key="8">
    <source>
        <dbReference type="ARBA" id="ARBA00022723"/>
    </source>
</evidence>
<feature type="compositionally biased region" description="Basic and acidic residues" evidence="16">
    <location>
        <begin position="1600"/>
        <end position="1620"/>
    </location>
</feature>
<dbReference type="PROSITE" id="PS50982">
    <property type="entry name" value="MBD"/>
    <property type="match status" value="1"/>
</dbReference>
<dbReference type="GO" id="GO:0005694">
    <property type="term" value="C:chromosome"/>
    <property type="evidence" value="ECO:0007669"/>
    <property type="project" value="UniProtKB-SubCell"/>
</dbReference>
<dbReference type="PANTHER" id="PTHR46024">
    <property type="entry name" value="HISTONE-LYSINE N-METHYLTRANSFERASE EGGLESS"/>
    <property type="match status" value="1"/>
</dbReference>
<dbReference type="SMART" id="SM00468">
    <property type="entry name" value="PreSET"/>
    <property type="match status" value="1"/>
</dbReference>
<evidence type="ECO:0000256" key="14">
    <source>
        <dbReference type="ARBA" id="ARBA00023242"/>
    </source>
</evidence>
<dbReference type="GO" id="GO:0032259">
    <property type="term" value="P:methylation"/>
    <property type="evidence" value="ECO:0007669"/>
    <property type="project" value="UniProtKB-KW"/>
</dbReference>
<name>A0A430QQU6_SCHBO</name>
<evidence type="ECO:0000256" key="10">
    <source>
        <dbReference type="ARBA" id="ARBA00022833"/>
    </source>
</evidence>
<comment type="caution">
    <text evidence="20">The sequence shown here is derived from an EMBL/GenBank/DDBJ whole genome shotgun (WGS) entry which is preliminary data.</text>
</comment>
<evidence type="ECO:0000259" key="17">
    <source>
        <dbReference type="PROSITE" id="PS50280"/>
    </source>
</evidence>
<keyword evidence="6 20" id="KW-0808">Transferase</keyword>
<feature type="domain" description="SET" evidence="17">
    <location>
        <begin position="830"/>
        <end position="1737"/>
    </location>
</feature>
<feature type="compositionally biased region" description="Acidic residues" evidence="16">
    <location>
        <begin position="983"/>
        <end position="995"/>
    </location>
</feature>
<feature type="region of interest" description="Disordered" evidence="16">
    <location>
        <begin position="1536"/>
        <end position="1573"/>
    </location>
</feature>
<comment type="subcellular location">
    <subcellularLocation>
        <location evidence="2">Chromosome</location>
    </subcellularLocation>
    <subcellularLocation>
        <location evidence="1">Nucleus</location>
    </subcellularLocation>
</comment>
<feature type="coiled-coil region" evidence="15">
    <location>
        <begin position="115"/>
        <end position="142"/>
    </location>
</feature>
<evidence type="ECO:0000256" key="9">
    <source>
        <dbReference type="ARBA" id="ARBA00022737"/>
    </source>
</evidence>
<proteinExistence type="predicted"/>
<keyword evidence="9" id="KW-0677">Repeat</keyword>
<dbReference type="GO" id="GO:0003677">
    <property type="term" value="F:DNA binding"/>
    <property type="evidence" value="ECO:0007669"/>
    <property type="project" value="InterPro"/>
</dbReference>
<dbReference type="EMBL" id="QMKO01001464">
    <property type="protein sequence ID" value="RTG90069.1"/>
    <property type="molecule type" value="Genomic_DNA"/>
</dbReference>
<keyword evidence="8" id="KW-0479">Metal-binding</keyword>
<keyword evidence="21" id="KW-1185">Reference proteome</keyword>
<evidence type="ECO:0000313" key="21">
    <source>
        <dbReference type="Proteomes" id="UP000290809"/>
    </source>
</evidence>
<dbReference type="InterPro" id="IPR041291">
    <property type="entry name" value="TUDOR_5"/>
</dbReference>
<keyword evidence="3" id="KW-0158">Chromosome</keyword>
<feature type="region of interest" description="Disordered" evidence="16">
    <location>
        <begin position="932"/>
        <end position="1023"/>
    </location>
</feature>
<dbReference type="CDD" id="cd21181">
    <property type="entry name" value="Tudor_SETDB1_rpt2"/>
    <property type="match status" value="1"/>
</dbReference>
<dbReference type="STRING" id="6184.A0A430QQU6"/>
<keyword evidence="14" id="KW-0539">Nucleus</keyword>
<feature type="region of interest" description="Disordered" evidence="16">
    <location>
        <begin position="1589"/>
        <end position="1656"/>
    </location>
</feature>
<dbReference type="Pfam" id="PF01429">
    <property type="entry name" value="MBD"/>
    <property type="match status" value="1"/>
</dbReference>
<evidence type="ECO:0000256" key="11">
    <source>
        <dbReference type="ARBA" id="ARBA00022853"/>
    </source>
</evidence>
<dbReference type="Proteomes" id="UP000290809">
    <property type="component" value="Unassembled WGS sequence"/>
</dbReference>
<evidence type="ECO:0000256" key="12">
    <source>
        <dbReference type="ARBA" id="ARBA00023015"/>
    </source>
</evidence>
<dbReference type="SUPFAM" id="SSF82199">
    <property type="entry name" value="SET domain"/>
    <property type="match status" value="2"/>
</dbReference>
<evidence type="ECO:0000259" key="19">
    <source>
        <dbReference type="PROSITE" id="PS50982"/>
    </source>
</evidence>
<feature type="compositionally biased region" description="Polar residues" evidence="16">
    <location>
        <begin position="1040"/>
        <end position="1054"/>
    </location>
</feature>
<dbReference type="Pfam" id="PF18359">
    <property type="entry name" value="Tudor_5"/>
    <property type="match status" value="1"/>
</dbReference>
<dbReference type="InterPro" id="IPR001739">
    <property type="entry name" value="Methyl_CpG_DNA-bd"/>
</dbReference>
<feature type="compositionally biased region" description="Basic and acidic residues" evidence="16">
    <location>
        <begin position="1560"/>
        <end position="1573"/>
    </location>
</feature>
<dbReference type="GO" id="GO:0046974">
    <property type="term" value="F:histone H3K9 methyltransferase activity"/>
    <property type="evidence" value="ECO:0007669"/>
    <property type="project" value="UniProtKB-ARBA"/>
</dbReference>
<dbReference type="InterPro" id="IPR051516">
    <property type="entry name" value="SETDB_methyltransferase"/>
</dbReference>
<keyword evidence="7" id="KW-0949">S-adenosyl-L-methionine</keyword>